<gene>
    <name evidence="1" type="ORF">M9H77_26216</name>
</gene>
<name>A0ACC0ABQ6_CATRO</name>
<protein>
    <submittedName>
        <fullName evidence="1">Uncharacterized protein</fullName>
    </submittedName>
</protein>
<organism evidence="1 2">
    <name type="scientific">Catharanthus roseus</name>
    <name type="common">Madagascar periwinkle</name>
    <name type="synonym">Vinca rosea</name>
    <dbReference type="NCBI Taxonomy" id="4058"/>
    <lineage>
        <taxon>Eukaryota</taxon>
        <taxon>Viridiplantae</taxon>
        <taxon>Streptophyta</taxon>
        <taxon>Embryophyta</taxon>
        <taxon>Tracheophyta</taxon>
        <taxon>Spermatophyta</taxon>
        <taxon>Magnoliopsida</taxon>
        <taxon>eudicotyledons</taxon>
        <taxon>Gunneridae</taxon>
        <taxon>Pentapetalae</taxon>
        <taxon>asterids</taxon>
        <taxon>lamiids</taxon>
        <taxon>Gentianales</taxon>
        <taxon>Apocynaceae</taxon>
        <taxon>Rauvolfioideae</taxon>
        <taxon>Vinceae</taxon>
        <taxon>Catharanthinae</taxon>
        <taxon>Catharanthus</taxon>
    </lineage>
</organism>
<evidence type="ECO:0000313" key="2">
    <source>
        <dbReference type="Proteomes" id="UP001060085"/>
    </source>
</evidence>
<proteinExistence type="predicted"/>
<reference evidence="2" key="1">
    <citation type="journal article" date="2023" name="Nat. Plants">
        <title>Single-cell RNA sequencing provides a high-resolution roadmap for understanding the multicellular compartmentation of specialized metabolism.</title>
        <authorList>
            <person name="Sun S."/>
            <person name="Shen X."/>
            <person name="Li Y."/>
            <person name="Li Y."/>
            <person name="Wang S."/>
            <person name="Li R."/>
            <person name="Zhang H."/>
            <person name="Shen G."/>
            <person name="Guo B."/>
            <person name="Wei J."/>
            <person name="Xu J."/>
            <person name="St-Pierre B."/>
            <person name="Chen S."/>
            <person name="Sun C."/>
        </authorList>
    </citation>
    <scope>NUCLEOTIDE SEQUENCE [LARGE SCALE GENOMIC DNA]</scope>
</reference>
<keyword evidence="2" id="KW-1185">Reference proteome</keyword>
<dbReference type="EMBL" id="CM044706">
    <property type="protein sequence ID" value="KAI5657423.1"/>
    <property type="molecule type" value="Genomic_DNA"/>
</dbReference>
<accession>A0ACC0ABQ6</accession>
<comment type="caution">
    <text evidence="1">The sequence shown here is derived from an EMBL/GenBank/DDBJ whole genome shotgun (WGS) entry which is preliminary data.</text>
</comment>
<dbReference type="Proteomes" id="UP001060085">
    <property type="component" value="Linkage Group LG06"/>
</dbReference>
<sequence>MDGESYFRVQWFFRAGDTVIQDEASSHDKKRLFYSTLMNDNLLDCIVSKVQVVQITPSVRLKVPPCDFYYDMKYSVDFSTFSTIETCIPNHENATKSNVERCGAMSTGLCLGAKVAGVDLVTKWAVDISKSACESLRLNDPQAQIRNESAEEFLDLLKEWDKLCKRHAQKLHIEERPRVTRADDKDTKAKTDDKKRDKEYQVESLVDICYGDPVGTGKCGLKFQVRWAGYGPSEDTWEPIEALSKCQERIRDFVMKGMKAKLLPRPGDVDVICGGPPCQGISGYNRFRNVDSPLDDERNRQVIIFMDIIKFLRPKFILMENVIDILRFANGCLGRYALSRLVQMNYQARLGIMAAGCYGLPQFRLRVFLWGAHPFEASMLPQFPLPTHDVVLHYGFPGEFEVFSISCDILGLICVHMWLTDFQMAA</sequence>
<evidence type="ECO:0000313" key="1">
    <source>
        <dbReference type="EMBL" id="KAI5657423.1"/>
    </source>
</evidence>